<organism evidence="1">
    <name type="scientific">Opuntia streptacantha</name>
    <name type="common">Prickly pear cactus</name>
    <name type="synonym">Opuntia cardona</name>
    <dbReference type="NCBI Taxonomy" id="393608"/>
    <lineage>
        <taxon>Eukaryota</taxon>
        <taxon>Viridiplantae</taxon>
        <taxon>Streptophyta</taxon>
        <taxon>Embryophyta</taxon>
        <taxon>Tracheophyta</taxon>
        <taxon>Spermatophyta</taxon>
        <taxon>Magnoliopsida</taxon>
        <taxon>eudicotyledons</taxon>
        <taxon>Gunneridae</taxon>
        <taxon>Pentapetalae</taxon>
        <taxon>Caryophyllales</taxon>
        <taxon>Cactineae</taxon>
        <taxon>Cactaceae</taxon>
        <taxon>Opuntioideae</taxon>
        <taxon>Opuntia</taxon>
    </lineage>
</organism>
<name>A0A7C9D0Y4_OPUST</name>
<reference evidence="1" key="1">
    <citation type="journal article" date="2013" name="J. Plant Res.">
        <title>Effect of fungi and light on seed germination of three Opuntia species from semiarid lands of central Mexico.</title>
        <authorList>
            <person name="Delgado-Sanchez P."/>
            <person name="Jimenez-Bremont J.F."/>
            <person name="Guerrero-Gonzalez Mde L."/>
            <person name="Flores J."/>
        </authorList>
    </citation>
    <scope>NUCLEOTIDE SEQUENCE</scope>
    <source>
        <tissue evidence="1">Cladode</tissue>
    </source>
</reference>
<dbReference type="EMBL" id="GISG01053819">
    <property type="protein sequence ID" value="MBA4625929.1"/>
    <property type="molecule type" value="Transcribed_RNA"/>
</dbReference>
<sequence length="108" mass="12361">MIQYGLNKEGICVTDYPQITPCIMGSFYCRNNSRMNRNPFQYLNNLVDCDSLRMHFSHHSIHEGVPGHGGKKAIEQLCKTQLVNNPIITITINDGFIEVENHQNSRHC</sequence>
<protein>
    <submittedName>
        <fullName evidence="1">Uncharacterized protein</fullName>
    </submittedName>
</protein>
<reference evidence="1" key="2">
    <citation type="submission" date="2020-07" db="EMBL/GenBank/DDBJ databases">
        <authorList>
            <person name="Vera ALvarez R."/>
            <person name="Arias-Moreno D.M."/>
            <person name="Jimenez-Jacinto V."/>
            <person name="Jimenez-Bremont J.F."/>
            <person name="Swaminathan K."/>
            <person name="Moose S.P."/>
            <person name="Guerrero-Gonzalez M.L."/>
            <person name="Marino-Ramirez L."/>
            <person name="Landsman D."/>
            <person name="Rodriguez-Kessler M."/>
            <person name="Delgado-Sanchez P."/>
        </authorList>
    </citation>
    <scope>NUCLEOTIDE SEQUENCE</scope>
    <source>
        <tissue evidence="1">Cladode</tissue>
    </source>
</reference>
<evidence type="ECO:0000313" key="1">
    <source>
        <dbReference type="EMBL" id="MBA4625929.1"/>
    </source>
</evidence>
<accession>A0A7C9D0Y4</accession>
<proteinExistence type="predicted"/>
<dbReference type="AlphaFoldDB" id="A0A7C9D0Y4"/>